<dbReference type="AlphaFoldDB" id="A0A0G8EDB7"/>
<accession>A0A0G8EDB7</accession>
<dbReference type="Proteomes" id="UP000035214">
    <property type="component" value="Unassembled WGS sequence"/>
</dbReference>
<gene>
    <name evidence="2" type="ORF">B4077_3152</name>
</gene>
<dbReference type="RefSeq" id="WP_046956822.1">
    <property type="nucleotide sequence ID" value="NZ_LCYI01000062.1"/>
</dbReference>
<dbReference type="PATRIC" id="fig|1396.428.peg.2504"/>
<sequence>MKTWKKKIGMTMLASAIALGGLATLELANPISKAAAASGYGASINTTKANHYVGTDSYVNIKIKNDNRAYEVELRMQPQIQRANGTWENVNKPLISWFVPGEYVGMGIDIGKVNYDGVGISEKGTYRLKVDTYKTTASGSVYLGTFNTDVFYLK</sequence>
<organism evidence="2 3">
    <name type="scientific">Bacillus cereus</name>
    <dbReference type="NCBI Taxonomy" id="1396"/>
    <lineage>
        <taxon>Bacteria</taxon>
        <taxon>Bacillati</taxon>
        <taxon>Bacillota</taxon>
        <taxon>Bacilli</taxon>
        <taxon>Bacillales</taxon>
        <taxon>Bacillaceae</taxon>
        <taxon>Bacillus</taxon>
        <taxon>Bacillus cereus group</taxon>
    </lineage>
</organism>
<proteinExistence type="predicted"/>
<keyword evidence="1" id="KW-0732">Signal</keyword>
<feature type="chain" id="PRO_5038346336" description="DUF5065 domain-containing protein" evidence="1">
    <location>
        <begin position="29"/>
        <end position="154"/>
    </location>
</feature>
<evidence type="ECO:0008006" key="4">
    <source>
        <dbReference type="Google" id="ProtNLM"/>
    </source>
</evidence>
<protein>
    <recommendedName>
        <fullName evidence="4">DUF5065 domain-containing protein</fullName>
    </recommendedName>
</protein>
<name>A0A0G8EDB7_BACCE</name>
<feature type="signal peptide" evidence="1">
    <location>
        <begin position="1"/>
        <end position="28"/>
    </location>
</feature>
<reference evidence="2 3" key="1">
    <citation type="submission" date="2015-04" db="EMBL/GenBank/DDBJ databases">
        <title>Draft Genome Sequences of Eight Spore-Forming Food Isolates of Bacillus cereus Genome sequencing.</title>
        <authorList>
            <person name="Krawcyk A.O."/>
            <person name="de Jong A."/>
            <person name="Eijlander R.T."/>
            <person name="Berendsen E.M."/>
            <person name="Holsappel S."/>
            <person name="Wells-Bennik M."/>
            <person name="Kuipers O.P."/>
        </authorList>
    </citation>
    <scope>NUCLEOTIDE SEQUENCE [LARGE SCALE GENOMIC DNA]</scope>
    <source>
        <strain evidence="2 3">B4077</strain>
    </source>
</reference>
<evidence type="ECO:0000313" key="2">
    <source>
        <dbReference type="EMBL" id="KLA22206.1"/>
    </source>
</evidence>
<comment type="caution">
    <text evidence="2">The sequence shown here is derived from an EMBL/GenBank/DDBJ whole genome shotgun (WGS) entry which is preliminary data.</text>
</comment>
<evidence type="ECO:0000256" key="1">
    <source>
        <dbReference type="SAM" id="SignalP"/>
    </source>
</evidence>
<evidence type="ECO:0000313" key="3">
    <source>
        <dbReference type="Proteomes" id="UP000035214"/>
    </source>
</evidence>
<dbReference type="EMBL" id="LCYI01000062">
    <property type="protein sequence ID" value="KLA22206.1"/>
    <property type="molecule type" value="Genomic_DNA"/>
</dbReference>